<reference evidence="4" key="1">
    <citation type="journal article" date="2019" name="Int. J. Syst. Evol. Microbiol.">
        <title>The Global Catalogue of Microorganisms (GCM) 10K type strain sequencing project: providing services to taxonomists for standard genome sequencing and annotation.</title>
        <authorList>
            <consortium name="The Broad Institute Genomics Platform"/>
            <consortium name="The Broad Institute Genome Sequencing Center for Infectious Disease"/>
            <person name="Wu L."/>
            <person name="Ma J."/>
        </authorList>
    </citation>
    <scope>NUCLEOTIDE SEQUENCE [LARGE SCALE GENOMIC DNA]</scope>
    <source>
        <strain evidence="4">CGMCC 1.12931</strain>
    </source>
</reference>
<comment type="caution">
    <text evidence="3">The sequence shown here is derived from an EMBL/GenBank/DDBJ whole genome shotgun (WGS) entry which is preliminary data.</text>
</comment>
<protein>
    <recommendedName>
        <fullName evidence="2">Putative auto-transporter adhesin head GIN domain-containing protein</fullName>
    </recommendedName>
</protein>
<feature type="chain" id="PRO_5045196889" description="Putative auto-transporter adhesin head GIN domain-containing protein" evidence="1">
    <location>
        <begin position="20"/>
        <end position="229"/>
    </location>
</feature>
<sequence>MLKHTAVLIFSLFFTLCLAQERVENIAESFTKVKVSSGIIATIHVNADANKIIINGLDKDEVNIRSRRDELRISLPLNSLFSNSDTQVDIFVKSVETIEATSSAKLEIEGIVEQDEISFKAVEMASIQAEIEVEKLNLYLLTNGVITLQGKAQNQNIVIKTGAEYNGEKLKTKVTNVEISYQGTASVYASESCVASVIAGGEVSVFGNPEVLDETTKLGGLIKKVIVNK</sequence>
<evidence type="ECO:0000256" key="1">
    <source>
        <dbReference type="SAM" id="SignalP"/>
    </source>
</evidence>
<dbReference type="Pfam" id="PF10988">
    <property type="entry name" value="DUF2807"/>
    <property type="match status" value="1"/>
</dbReference>
<proteinExistence type="predicted"/>
<name>A0ABQ1SEY2_9FLAO</name>
<dbReference type="RefSeq" id="WP_188458318.1">
    <property type="nucleotide sequence ID" value="NZ_BMGM01000005.1"/>
</dbReference>
<keyword evidence="4" id="KW-1185">Reference proteome</keyword>
<accession>A0ABQ1SEY2</accession>
<organism evidence="3 4">
    <name type="scientific">Psychroflexus planctonicus</name>
    <dbReference type="NCBI Taxonomy" id="1526575"/>
    <lineage>
        <taxon>Bacteria</taxon>
        <taxon>Pseudomonadati</taxon>
        <taxon>Bacteroidota</taxon>
        <taxon>Flavobacteriia</taxon>
        <taxon>Flavobacteriales</taxon>
        <taxon>Flavobacteriaceae</taxon>
        <taxon>Psychroflexus</taxon>
    </lineage>
</organism>
<evidence type="ECO:0000313" key="4">
    <source>
        <dbReference type="Proteomes" id="UP000599179"/>
    </source>
</evidence>
<evidence type="ECO:0000259" key="2">
    <source>
        <dbReference type="Pfam" id="PF10988"/>
    </source>
</evidence>
<keyword evidence="1" id="KW-0732">Signal</keyword>
<dbReference type="Gene3D" id="2.160.20.120">
    <property type="match status" value="1"/>
</dbReference>
<feature type="domain" description="Putative auto-transporter adhesin head GIN" evidence="2">
    <location>
        <begin position="30"/>
        <end position="209"/>
    </location>
</feature>
<gene>
    <name evidence="3" type="ORF">GCM10010832_13210</name>
</gene>
<dbReference type="EMBL" id="BMGM01000005">
    <property type="protein sequence ID" value="GGE34381.1"/>
    <property type="molecule type" value="Genomic_DNA"/>
</dbReference>
<evidence type="ECO:0000313" key="3">
    <source>
        <dbReference type="EMBL" id="GGE34381.1"/>
    </source>
</evidence>
<dbReference type="InterPro" id="IPR021255">
    <property type="entry name" value="DUF2807"/>
</dbReference>
<dbReference type="Proteomes" id="UP000599179">
    <property type="component" value="Unassembled WGS sequence"/>
</dbReference>
<feature type="signal peptide" evidence="1">
    <location>
        <begin position="1"/>
        <end position="19"/>
    </location>
</feature>